<dbReference type="Gene3D" id="1.10.8.140">
    <property type="entry name" value="PDCD5-like"/>
    <property type="match status" value="1"/>
</dbReference>
<proteinExistence type="inferred from homology"/>
<gene>
    <name evidence="2" type="ORF">BCR44DRAFT_1069339</name>
</gene>
<accession>A0A1Y2HRV1</accession>
<dbReference type="InterPro" id="IPR002836">
    <property type="entry name" value="PDCD5-like"/>
</dbReference>
<dbReference type="PANTHER" id="PTHR10840">
    <property type="entry name" value="PROGRAMMED CELL DEATH PROTEIN 5"/>
    <property type="match status" value="1"/>
</dbReference>
<evidence type="ECO:0000313" key="3">
    <source>
        <dbReference type="Proteomes" id="UP000193411"/>
    </source>
</evidence>
<dbReference type="EMBL" id="MCFL01000016">
    <property type="protein sequence ID" value="ORZ36674.1"/>
    <property type="molecule type" value="Genomic_DNA"/>
</dbReference>
<dbReference type="STRING" id="765915.A0A1Y2HRV1"/>
<dbReference type="PANTHER" id="PTHR10840:SF0">
    <property type="entry name" value="PROGRAMMED CELL DEATH PROTEIN 5"/>
    <property type="match status" value="1"/>
</dbReference>
<dbReference type="InterPro" id="IPR036883">
    <property type="entry name" value="PDCD5-like_sf"/>
</dbReference>
<keyword evidence="3" id="KW-1185">Reference proteome</keyword>
<dbReference type="GO" id="GO:0005634">
    <property type="term" value="C:nucleus"/>
    <property type="evidence" value="ECO:0007669"/>
    <property type="project" value="TreeGrafter"/>
</dbReference>
<dbReference type="Pfam" id="PF01984">
    <property type="entry name" value="dsDNA_bind"/>
    <property type="match status" value="1"/>
</dbReference>
<dbReference type="SUPFAM" id="SSF46950">
    <property type="entry name" value="Double-stranded DNA-binding domain"/>
    <property type="match status" value="1"/>
</dbReference>
<protein>
    <submittedName>
        <fullName evidence="2">PDCD5-related protein</fullName>
    </submittedName>
</protein>
<reference evidence="2 3" key="1">
    <citation type="submission" date="2016-07" db="EMBL/GenBank/DDBJ databases">
        <title>Pervasive Adenine N6-methylation of Active Genes in Fungi.</title>
        <authorList>
            <consortium name="DOE Joint Genome Institute"/>
            <person name="Mondo S.J."/>
            <person name="Dannebaum R.O."/>
            <person name="Kuo R.C."/>
            <person name="Labutti K."/>
            <person name="Haridas S."/>
            <person name="Kuo A."/>
            <person name="Salamov A."/>
            <person name="Ahrendt S.R."/>
            <person name="Lipzen A."/>
            <person name="Sullivan W."/>
            <person name="Andreopoulos W.B."/>
            <person name="Clum A."/>
            <person name="Lindquist E."/>
            <person name="Daum C."/>
            <person name="Ramamoorthy G.K."/>
            <person name="Gryganskyi A."/>
            <person name="Culley D."/>
            <person name="Magnuson J.K."/>
            <person name="James T.Y."/>
            <person name="O'Malley M.A."/>
            <person name="Stajich J.E."/>
            <person name="Spatafora J.W."/>
            <person name="Visel A."/>
            <person name="Grigoriev I.V."/>
        </authorList>
    </citation>
    <scope>NUCLEOTIDE SEQUENCE [LARGE SCALE GENOMIC DNA]</scope>
    <source>
        <strain evidence="2 3">PL171</strain>
    </source>
</reference>
<comment type="caution">
    <text evidence="2">The sequence shown here is derived from an EMBL/GenBank/DDBJ whole genome shotgun (WGS) entry which is preliminary data.</text>
</comment>
<organism evidence="2 3">
    <name type="scientific">Catenaria anguillulae PL171</name>
    <dbReference type="NCBI Taxonomy" id="765915"/>
    <lineage>
        <taxon>Eukaryota</taxon>
        <taxon>Fungi</taxon>
        <taxon>Fungi incertae sedis</taxon>
        <taxon>Blastocladiomycota</taxon>
        <taxon>Blastocladiomycetes</taxon>
        <taxon>Blastocladiales</taxon>
        <taxon>Catenariaceae</taxon>
        <taxon>Catenaria</taxon>
    </lineage>
</organism>
<dbReference type="GO" id="GO:0003677">
    <property type="term" value="F:DNA binding"/>
    <property type="evidence" value="ECO:0007669"/>
    <property type="project" value="InterPro"/>
</dbReference>
<dbReference type="GO" id="GO:0005829">
    <property type="term" value="C:cytosol"/>
    <property type="evidence" value="ECO:0007669"/>
    <property type="project" value="TreeGrafter"/>
</dbReference>
<sequence>MDDSELAQIRARRMVRSLDTATCHGSVMYIPRSHFNCPCMYAHAILVIHSGRAPSPQSCLWIRQRHRRLWRPSGRHGWRPGQCPWRRQGRRGEKAEEMRKTMLMSILDTEARERLARIAIVKPANARAVEDMVIRMAQTGQLRGKVPRTT</sequence>
<evidence type="ECO:0000256" key="1">
    <source>
        <dbReference type="ARBA" id="ARBA00010490"/>
    </source>
</evidence>
<dbReference type="OrthoDB" id="10252486at2759"/>
<name>A0A1Y2HRV1_9FUNG</name>
<dbReference type="Proteomes" id="UP000193411">
    <property type="component" value="Unassembled WGS sequence"/>
</dbReference>
<evidence type="ECO:0000313" key="2">
    <source>
        <dbReference type="EMBL" id="ORZ36674.1"/>
    </source>
</evidence>
<comment type="similarity">
    <text evidence="1">Belongs to the PDCD5 family.</text>
</comment>
<dbReference type="AlphaFoldDB" id="A0A1Y2HRV1"/>